<dbReference type="EMBL" id="UGGT01000001">
    <property type="protein sequence ID" value="STO20613.1"/>
    <property type="molecule type" value="Genomic_DNA"/>
</dbReference>
<evidence type="ECO:0000256" key="2">
    <source>
        <dbReference type="ARBA" id="ARBA00022490"/>
    </source>
</evidence>
<dbReference type="RefSeq" id="WP_010652913.1">
    <property type="nucleotide sequence ID" value="NZ_JAPHOO010000001.1"/>
</dbReference>
<dbReference type="GO" id="GO:0005737">
    <property type="term" value="C:cytoplasm"/>
    <property type="evidence" value="ECO:0007669"/>
    <property type="project" value="UniProtKB-SubCell"/>
</dbReference>
<keyword evidence="5" id="KW-1185">Reference proteome</keyword>
<reference evidence="4 5" key="1">
    <citation type="submission" date="2018-06" db="EMBL/GenBank/DDBJ databases">
        <authorList>
            <consortium name="Pathogen Informatics"/>
            <person name="Doyle S."/>
        </authorList>
    </citation>
    <scope>NUCLEOTIDE SEQUENCE [LARGE SCALE GENOMIC DNA]</scope>
    <source>
        <strain evidence="4 5">NCTC11370</strain>
    </source>
</reference>
<dbReference type="Proteomes" id="UP000254554">
    <property type="component" value="Unassembled WGS sequence"/>
</dbReference>
<dbReference type="GeneID" id="93292702"/>
<keyword evidence="2" id="KW-0963">Cytoplasm</keyword>
<feature type="coiled-coil region" evidence="3">
    <location>
        <begin position="365"/>
        <end position="420"/>
    </location>
</feature>
<dbReference type="InterPro" id="IPR044159">
    <property type="entry name" value="IQM"/>
</dbReference>
<dbReference type="PANTHER" id="PTHR31250">
    <property type="entry name" value="IQ DOMAIN-CONTAINING PROTEIN IQM3"/>
    <property type="match status" value="1"/>
</dbReference>
<name>A0A377G798_9GAMM</name>
<dbReference type="STRING" id="1094715.GCA_000236165_01749"/>
<evidence type="ECO:0000313" key="4">
    <source>
        <dbReference type="EMBL" id="STO20613.1"/>
    </source>
</evidence>
<comment type="subcellular location">
    <subcellularLocation>
        <location evidence="1">Cytoplasm</location>
    </subcellularLocation>
</comment>
<proteinExistence type="predicted"/>
<organism evidence="4 5">
    <name type="scientific">Fluoribacter dumoffii</name>
    <dbReference type="NCBI Taxonomy" id="463"/>
    <lineage>
        <taxon>Bacteria</taxon>
        <taxon>Pseudomonadati</taxon>
        <taxon>Pseudomonadota</taxon>
        <taxon>Gammaproteobacteria</taxon>
        <taxon>Legionellales</taxon>
        <taxon>Legionellaceae</taxon>
        <taxon>Fluoribacter</taxon>
    </lineage>
</organism>
<keyword evidence="3" id="KW-0175">Coiled coil</keyword>
<evidence type="ECO:0000256" key="3">
    <source>
        <dbReference type="SAM" id="Coils"/>
    </source>
</evidence>
<accession>A0A377G798</accession>
<protein>
    <submittedName>
        <fullName evidence="4">Uncharacterized protein</fullName>
    </submittedName>
</protein>
<sequence>MPKKYFSSKGGTLAKRLDQAWVDYKDPSLSDNDRLQALDFMIYVFDIKKFSNEKNLLNGILVKLMAERASKQQENPHYIPVLSSGKYQLTADILKPTSRTKDSSEPSVQEAFDAGELLDVNQDDKYEDKAHGTTYLTPEERADYRVEIHEGLFHKEGKVFDSSKLIAHNKPGFIAFTLNTNGELSAFEHLSVKLDKRGRKLAHSSMNSGAPVLAAGEMEIKNGKLISINTYSGHYQPSLYSVARFLEYLSDRGVDISKTKVYLQDAPGPQSGLSSKTVLLKGDPQPWHEVPATDIVHSVKSIMHNNLNSLDNYLNSSKTKLLRDVFKNDSAQAKSKIAKDFYEELAYTMDTIKDSSSLVDIKVSLDCLDAIIARYSSQLEQLNGKTGRLDSKFADMKAQIREVREKFEGLDERKENERIESFKNKY</sequence>
<gene>
    <name evidence="4" type="ORF">NCTC11370_00672</name>
</gene>
<evidence type="ECO:0000313" key="5">
    <source>
        <dbReference type="Proteomes" id="UP000254554"/>
    </source>
</evidence>
<dbReference type="OrthoDB" id="5654135at2"/>
<dbReference type="PANTHER" id="PTHR31250:SF27">
    <property type="entry name" value="IQ DOMAIN-CONTAINING PROTEIN IQM5"/>
    <property type="match status" value="1"/>
</dbReference>
<evidence type="ECO:0000256" key="1">
    <source>
        <dbReference type="ARBA" id="ARBA00004496"/>
    </source>
</evidence>
<dbReference type="AlphaFoldDB" id="A0A377G798"/>